<evidence type="ECO:0000259" key="25">
    <source>
        <dbReference type="PROSITE" id="PS50972"/>
    </source>
</evidence>
<dbReference type="PANTHER" id="PTHR20941:SF1">
    <property type="entry name" value="FOLIC ACID SYNTHESIS PROTEIN FOL1"/>
    <property type="match status" value="1"/>
</dbReference>
<evidence type="ECO:0000256" key="21">
    <source>
        <dbReference type="ARBA" id="ARBA00058009"/>
    </source>
</evidence>
<evidence type="ECO:0000256" key="12">
    <source>
        <dbReference type="ARBA" id="ARBA00013253"/>
    </source>
</evidence>
<evidence type="ECO:0000256" key="23">
    <source>
        <dbReference type="ARBA" id="ARBA00067568"/>
    </source>
</evidence>
<dbReference type="PANTHER" id="PTHR20941">
    <property type="entry name" value="FOLATE SYNTHESIS PROTEINS"/>
    <property type="match status" value="1"/>
</dbReference>
<keyword evidence="16" id="KW-0418">Kinase</keyword>
<comment type="similarity">
    <text evidence="9">In the C-terminal section; belongs to the DHPS family.</text>
</comment>
<dbReference type="InterPro" id="IPR035907">
    <property type="entry name" value="Hppk_sf"/>
</dbReference>
<evidence type="ECO:0000256" key="16">
    <source>
        <dbReference type="ARBA" id="ARBA00022777"/>
    </source>
</evidence>
<dbReference type="FunFam" id="3.20.20.20:FF:000006">
    <property type="entry name" value="Dihydropteroate synthase"/>
    <property type="match status" value="1"/>
</dbReference>
<dbReference type="AlphaFoldDB" id="A0A9P8CCD3"/>
<evidence type="ECO:0000256" key="3">
    <source>
        <dbReference type="ARBA" id="ARBA00001353"/>
    </source>
</evidence>
<dbReference type="InterPro" id="IPR011005">
    <property type="entry name" value="Dihydropteroate_synth-like_sf"/>
</dbReference>
<evidence type="ECO:0000256" key="4">
    <source>
        <dbReference type="ARBA" id="ARBA00001946"/>
    </source>
</evidence>
<protein>
    <recommendedName>
        <fullName evidence="23">Folic acid synthesis protein FOL1</fullName>
        <ecNumber evidence="10">2.5.1.15</ecNumber>
        <ecNumber evidence="12">2.7.6.3</ecNumber>
        <ecNumber evidence="11">4.1.2.25</ecNumber>
    </recommendedName>
    <alternativeName>
        <fullName evidence="24">Folic acid synthesis protein fol1</fullName>
    </alternativeName>
</protein>
<comment type="similarity">
    <text evidence="22">In the central section; belongs to the HPPK family.</text>
</comment>
<keyword evidence="19" id="KW-0289">Folate biosynthesis</keyword>
<dbReference type="NCBIfam" id="TIGR01498">
    <property type="entry name" value="folK"/>
    <property type="match status" value="1"/>
</dbReference>
<keyword evidence="14" id="KW-0479">Metal-binding</keyword>
<keyword evidence="27" id="KW-1185">Reference proteome</keyword>
<comment type="catalytic activity">
    <reaction evidence="2">
        <text>6-hydroxymethyl-7,8-dihydropterin + ATP = (7,8-dihydropterin-6-yl)methyl diphosphate + AMP + H(+)</text>
        <dbReference type="Rhea" id="RHEA:11412"/>
        <dbReference type="ChEBI" id="CHEBI:15378"/>
        <dbReference type="ChEBI" id="CHEBI:30616"/>
        <dbReference type="ChEBI" id="CHEBI:44841"/>
        <dbReference type="ChEBI" id="CHEBI:72950"/>
        <dbReference type="ChEBI" id="CHEBI:456215"/>
        <dbReference type="EC" id="2.7.6.3"/>
    </reaction>
</comment>
<comment type="pathway">
    <text evidence="5">Cofactor biosynthesis; tetrahydrofolate biosynthesis; 7,8-dihydrofolate from 2-amino-4-hydroxy-6-hydroxymethyl-7,8-dihydropteridine diphosphate and 4-aminobenzoate: step 1/2.</text>
</comment>
<evidence type="ECO:0000256" key="15">
    <source>
        <dbReference type="ARBA" id="ARBA00022741"/>
    </source>
</evidence>
<dbReference type="GO" id="GO:0046872">
    <property type="term" value="F:metal ion binding"/>
    <property type="evidence" value="ECO:0007669"/>
    <property type="project" value="UniProtKB-KW"/>
</dbReference>
<dbReference type="GO" id="GO:0046654">
    <property type="term" value="P:tetrahydrofolate biosynthetic process"/>
    <property type="evidence" value="ECO:0007669"/>
    <property type="project" value="TreeGrafter"/>
</dbReference>
<keyword evidence="13" id="KW-0808">Transferase</keyword>
<dbReference type="OrthoDB" id="615426at2759"/>
<evidence type="ECO:0000256" key="5">
    <source>
        <dbReference type="ARBA" id="ARBA00004763"/>
    </source>
</evidence>
<comment type="catalytic activity">
    <reaction evidence="3">
        <text>7,8-dihydroneopterin = 6-hydroxymethyl-7,8-dihydropterin + glycolaldehyde</text>
        <dbReference type="Rhea" id="RHEA:10540"/>
        <dbReference type="ChEBI" id="CHEBI:17001"/>
        <dbReference type="ChEBI" id="CHEBI:17071"/>
        <dbReference type="ChEBI" id="CHEBI:44841"/>
        <dbReference type="EC" id="4.1.2.25"/>
    </reaction>
</comment>
<evidence type="ECO:0000256" key="6">
    <source>
        <dbReference type="ARBA" id="ARBA00005013"/>
    </source>
</evidence>
<dbReference type="PROSITE" id="PS50972">
    <property type="entry name" value="PTERIN_BINDING"/>
    <property type="match status" value="1"/>
</dbReference>
<dbReference type="EMBL" id="MU254148">
    <property type="protein sequence ID" value="KAG9241844.1"/>
    <property type="molecule type" value="Genomic_DNA"/>
</dbReference>
<dbReference type="GO" id="GO:0003848">
    <property type="term" value="F:2-amino-4-hydroxy-6-hydroxymethyldihydropteridine diphosphokinase activity"/>
    <property type="evidence" value="ECO:0007669"/>
    <property type="project" value="UniProtKB-EC"/>
</dbReference>
<evidence type="ECO:0000256" key="22">
    <source>
        <dbReference type="ARBA" id="ARBA00061548"/>
    </source>
</evidence>
<dbReference type="EC" id="4.1.2.25" evidence="11"/>
<gene>
    <name evidence="26" type="ORF">BJ878DRAFT_427228</name>
</gene>
<dbReference type="Gene3D" id="3.20.20.20">
    <property type="entry name" value="Dihydropteroate synthase-like"/>
    <property type="match status" value="1"/>
</dbReference>
<dbReference type="GO" id="GO:0004156">
    <property type="term" value="F:dihydropteroate synthase activity"/>
    <property type="evidence" value="ECO:0007669"/>
    <property type="project" value="UniProtKB-EC"/>
</dbReference>
<reference evidence="26" key="1">
    <citation type="journal article" date="2021" name="IMA Fungus">
        <title>Genomic characterization of three marine fungi, including Emericellopsis atlantica sp. nov. with signatures of a generalist lifestyle and marine biomass degradation.</title>
        <authorList>
            <person name="Hagestad O.C."/>
            <person name="Hou L."/>
            <person name="Andersen J.H."/>
            <person name="Hansen E.H."/>
            <person name="Altermark B."/>
            <person name="Li C."/>
            <person name="Kuhnert E."/>
            <person name="Cox R.J."/>
            <person name="Crous P.W."/>
            <person name="Spatafora J.W."/>
            <person name="Lail K."/>
            <person name="Amirebrahimi M."/>
            <person name="Lipzen A."/>
            <person name="Pangilinan J."/>
            <person name="Andreopoulos W."/>
            <person name="Hayes R.D."/>
            <person name="Ng V."/>
            <person name="Grigoriev I.V."/>
            <person name="Jackson S.A."/>
            <person name="Sutton T.D.S."/>
            <person name="Dobson A.D.W."/>
            <person name="Rama T."/>
        </authorList>
    </citation>
    <scope>NUCLEOTIDE SEQUENCE</scope>
    <source>
        <strain evidence="26">TRa3180A</strain>
    </source>
</reference>
<evidence type="ECO:0000256" key="13">
    <source>
        <dbReference type="ARBA" id="ARBA00022679"/>
    </source>
</evidence>
<comment type="caution">
    <text evidence="26">The sequence shown here is derived from an EMBL/GenBank/DDBJ whole genome shotgun (WGS) entry which is preliminary data.</text>
</comment>
<dbReference type="InterPro" id="IPR000550">
    <property type="entry name" value="Hppk"/>
</dbReference>
<comment type="function">
    <text evidence="21">Catalyzes three sequential steps of tetrahydrofolate biosynthesis.</text>
</comment>
<dbReference type="Proteomes" id="UP000887226">
    <property type="component" value="Unassembled WGS sequence"/>
</dbReference>
<dbReference type="CDD" id="cd00483">
    <property type="entry name" value="HPPK"/>
    <property type="match status" value="1"/>
</dbReference>
<dbReference type="InterPro" id="IPR000489">
    <property type="entry name" value="Pterin-binding_dom"/>
</dbReference>
<dbReference type="CDD" id="cd00739">
    <property type="entry name" value="DHPS"/>
    <property type="match status" value="1"/>
</dbReference>
<evidence type="ECO:0000256" key="9">
    <source>
        <dbReference type="ARBA" id="ARBA00009951"/>
    </source>
</evidence>
<dbReference type="PROSITE" id="PS00794">
    <property type="entry name" value="HPPK"/>
    <property type="match status" value="1"/>
</dbReference>
<comment type="catalytic activity">
    <reaction evidence="1">
        <text>(7,8-dihydropterin-6-yl)methyl diphosphate + 4-aminobenzoate = 7,8-dihydropteroate + diphosphate</text>
        <dbReference type="Rhea" id="RHEA:19949"/>
        <dbReference type="ChEBI" id="CHEBI:17836"/>
        <dbReference type="ChEBI" id="CHEBI:17839"/>
        <dbReference type="ChEBI" id="CHEBI:33019"/>
        <dbReference type="ChEBI" id="CHEBI:72950"/>
        <dbReference type="EC" id="2.5.1.15"/>
    </reaction>
</comment>
<organism evidence="26 27">
    <name type="scientific">Calycina marina</name>
    <dbReference type="NCBI Taxonomy" id="1763456"/>
    <lineage>
        <taxon>Eukaryota</taxon>
        <taxon>Fungi</taxon>
        <taxon>Dikarya</taxon>
        <taxon>Ascomycota</taxon>
        <taxon>Pezizomycotina</taxon>
        <taxon>Leotiomycetes</taxon>
        <taxon>Helotiales</taxon>
        <taxon>Pezizellaceae</taxon>
        <taxon>Calycina</taxon>
    </lineage>
</organism>
<feature type="domain" description="Pterin-binding" evidence="25">
    <location>
        <begin position="259"/>
        <end position="527"/>
    </location>
</feature>
<dbReference type="EC" id="2.7.6.3" evidence="12"/>
<evidence type="ECO:0000256" key="24">
    <source>
        <dbReference type="ARBA" id="ARBA00068111"/>
    </source>
</evidence>
<evidence type="ECO:0000313" key="26">
    <source>
        <dbReference type="EMBL" id="KAG9241844.1"/>
    </source>
</evidence>
<dbReference type="InterPro" id="IPR045031">
    <property type="entry name" value="DHP_synth-like"/>
</dbReference>
<dbReference type="GO" id="GO:0046656">
    <property type="term" value="P:folic acid biosynthetic process"/>
    <property type="evidence" value="ECO:0007669"/>
    <property type="project" value="UniProtKB-KW"/>
</dbReference>
<dbReference type="Pfam" id="PF01288">
    <property type="entry name" value="HPPK"/>
    <property type="match status" value="1"/>
</dbReference>
<sequence length="539" mass="59396">MRTRSFSNFKATRWRVSTQTYFPGQRYCQQSPVARFSSSSTTLRKEWTPHALKPLGQDSQIRSSLKENHGIVSETLHTAYVALGSNLGDRIGMIERACNEMVTRGIKIKRTSSLWETEPMYVLDQASFINGVCEVSISVETTLKPLALLDQLQSIEKAMDRKKIIDKGPRNIDLDILLYDAEVVKHERLQIPHALMLEREFVLRPLAELIPGTAIDPKSPWKMTQDYLNALPESEGVSTVTPLTPEMEPLRALKVDRKTQVMSIINITPDSFSDHRALDTVKNTVSEIVASVQNKAVAIVDIGGQSTAPGATHVVPSTEAIRVQPLIKQLQGHRSLMELARKHFAISIDTFYASVARAAISSGADIINDVSAGAMDPHMLDVMARSGKTVILMHMRGTPATMNQLTDYPDGLIPTIAAELLQRIAAAEGAGVRRWRIILDPGIGFAKTAAQNLEVLQRLDELRHWPGLIGFPWVVGSSRKGFIGNITGVQRPDQRLMGTAATVAAAVQGGADIVRVHDAEEMAQVTKMADAIWRHAIRS</sequence>
<dbReference type="NCBIfam" id="TIGR01496">
    <property type="entry name" value="DHPS"/>
    <property type="match status" value="1"/>
</dbReference>
<dbReference type="Pfam" id="PF00809">
    <property type="entry name" value="Pterin_bind"/>
    <property type="match status" value="1"/>
</dbReference>
<dbReference type="SUPFAM" id="SSF51717">
    <property type="entry name" value="Dihydropteroate synthetase-like"/>
    <property type="match status" value="1"/>
</dbReference>
<evidence type="ECO:0000256" key="17">
    <source>
        <dbReference type="ARBA" id="ARBA00022840"/>
    </source>
</evidence>
<evidence type="ECO:0000256" key="10">
    <source>
        <dbReference type="ARBA" id="ARBA00012458"/>
    </source>
</evidence>
<keyword evidence="18" id="KW-0460">Magnesium</keyword>
<evidence type="ECO:0000313" key="27">
    <source>
        <dbReference type="Proteomes" id="UP000887226"/>
    </source>
</evidence>
<keyword evidence="15" id="KW-0547">Nucleotide-binding</keyword>
<keyword evidence="20" id="KW-0511">Multifunctional enzyme</keyword>
<evidence type="ECO:0000256" key="8">
    <source>
        <dbReference type="ARBA" id="ARBA00009640"/>
    </source>
</evidence>
<dbReference type="GO" id="GO:0005524">
    <property type="term" value="F:ATP binding"/>
    <property type="evidence" value="ECO:0007669"/>
    <property type="project" value="UniProtKB-KW"/>
</dbReference>
<evidence type="ECO:0000256" key="2">
    <source>
        <dbReference type="ARBA" id="ARBA00000198"/>
    </source>
</evidence>
<proteinExistence type="inferred from homology"/>
<dbReference type="InterPro" id="IPR006390">
    <property type="entry name" value="DHP_synth_dom"/>
</dbReference>
<name>A0A9P8CCD3_9HELO</name>
<evidence type="ECO:0000256" key="1">
    <source>
        <dbReference type="ARBA" id="ARBA00000012"/>
    </source>
</evidence>
<evidence type="ECO:0000256" key="14">
    <source>
        <dbReference type="ARBA" id="ARBA00022723"/>
    </source>
</evidence>
<dbReference type="GO" id="GO:0004150">
    <property type="term" value="F:dihydroneopterin aldolase activity"/>
    <property type="evidence" value="ECO:0007669"/>
    <property type="project" value="UniProtKB-EC"/>
</dbReference>
<dbReference type="GO" id="GO:0005740">
    <property type="term" value="C:mitochondrial envelope"/>
    <property type="evidence" value="ECO:0007669"/>
    <property type="project" value="TreeGrafter"/>
</dbReference>
<comment type="cofactor">
    <cofactor evidence="4">
        <name>Mg(2+)</name>
        <dbReference type="ChEBI" id="CHEBI:18420"/>
    </cofactor>
</comment>
<comment type="pathway">
    <text evidence="7">Cofactor biosynthesis; tetrahydrofolate biosynthesis; 2-amino-4-hydroxy-6-hydroxymethyl-7,8-dihydropteridine diphosphate from 7,8-dihydroneopterin triphosphate: step 4/4.</text>
</comment>
<evidence type="ECO:0000256" key="18">
    <source>
        <dbReference type="ARBA" id="ARBA00022842"/>
    </source>
</evidence>
<evidence type="ECO:0000256" key="20">
    <source>
        <dbReference type="ARBA" id="ARBA00023268"/>
    </source>
</evidence>
<dbReference type="EC" id="2.5.1.15" evidence="10"/>
<comment type="similarity">
    <text evidence="8">In the N-terminal section; belongs to the DHNA family.</text>
</comment>
<dbReference type="Gene3D" id="3.30.70.560">
    <property type="entry name" value="7,8-Dihydro-6-hydroxymethylpterin-pyrophosphokinase HPPK"/>
    <property type="match status" value="1"/>
</dbReference>
<comment type="pathway">
    <text evidence="6">Cofactor biosynthesis; tetrahydrofolate biosynthesis; 2-amino-4-hydroxy-6-hydroxymethyl-7,8-dihydropteridine diphosphate from 7,8-dihydroneopterin triphosphate: step 3/4.</text>
</comment>
<accession>A0A9P8CCD3</accession>
<keyword evidence="17" id="KW-0067">ATP-binding</keyword>
<dbReference type="SUPFAM" id="SSF55083">
    <property type="entry name" value="6-hydroxymethyl-7,8-dihydropterin pyrophosphokinase, HPPK"/>
    <property type="match status" value="1"/>
</dbReference>
<dbReference type="GO" id="GO:0016301">
    <property type="term" value="F:kinase activity"/>
    <property type="evidence" value="ECO:0007669"/>
    <property type="project" value="UniProtKB-KW"/>
</dbReference>
<evidence type="ECO:0000256" key="11">
    <source>
        <dbReference type="ARBA" id="ARBA00013043"/>
    </source>
</evidence>
<evidence type="ECO:0000256" key="19">
    <source>
        <dbReference type="ARBA" id="ARBA00022909"/>
    </source>
</evidence>
<evidence type="ECO:0000256" key="7">
    <source>
        <dbReference type="ARBA" id="ARBA00005051"/>
    </source>
</evidence>